<keyword evidence="5" id="KW-0969">Cilium</keyword>
<gene>
    <name evidence="4 5" type="primary">fliW</name>
    <name evidence="5" type="ORF">ACFSOY_08860</name>
</gene>
<dbReference type="EMBL" id="JBHUIO010000005">
    <property type="protein sequence ID" value="MFD2170104.1"/>
    <property type="molecule type" value="Genomic_DNA"/>
</dbReference>
<keyword evidence="4" id="KW-0143">Chaperone</keyword>
<sequence>MRTTILFPEGIPGFEQMRECRLERVEEGPFYVLEEEAGDLSLVLVDPETCLHGYRFQASPSDLSAIELTDEELAQVLVIATLTEKPGDIHVNLKAPIIINKQNAKACQVIDTSGNYEVRMPLFAGE</sequence>
<dbReference type="Pfam" id="PF02623">
    <property type="entry name" value="FliW"/>
    <property type="match status" value="1"/>
</dbReference>
<keyword evidence="5" id="KW-0282">Flagellum</keyword>
<keyword evidence="6" id="KW-1185">Reference proteome</keyword>
<dbReference type="InterPro" id="IPR003775">
    <property type="entry name" value="Flagellar_assembly_factor_FliW"/>
</dbReference>
<keyword evidence="5" id="KW-0966">Cell projection</keyword>
<keyword evidence="1 4" id="KW-0963">Cytoplasm</keyword>
<organism evidence="5 6">
    <name type="scientific">Tumebacillus lipolyticus</name>
    <dbReference type="NCBI Taxonomy" id="1280370"/>
    <lineage>
        <taxon>Bacteria</taxon>
        <taxon>Bacillati</taxon>
        <taxon>Bacillota</taxon>
        <taxon>Bacilli</taxon>
        <taxon>Bacillales</taxon>
        <taxon>Alicyclobacillaceae</taxon>
        <taxon>Tumebacillus</taxon>
    </lineage>
</organism>
<keyword evidence="2 4" id="KW-1005">Bacterial flagellum biogenesis</keyword>
<reference evidence="6" key="1">
    <citation type="journal article" date="2019" name="Int. J. Syst. Evol. Microbiol.">
        <title>The Global Catalogue of Microorganisms (GCM) 10K type strain sequencing project: providing services to taxonomists for standard genome sequencing and annotation.</title>
        <authorList>
            <consortium name="The Broad Institute Genomics Platform"/>
            <consortium name="The Broad Institute Genome Sequencing Center for Infectious Disease"/>
            <person name="Wu L."/>
            <person name="Ma J."/>
        </authorList>
    </citation>
    <scope>NUCLEOTIDE SEQUENCE [LARGE SCALE GENOMIC DNA]</scope>
    <source>
        <strain evidence="6">CGMCC 1.13574</strain>
    </source>
</reference>
<dbReference type="PANTHER" id="PTHR39190">
    <property type="entry name" value="FLAGELLAR ASSEMBLY FACTOR FLIW"/>
    <property type="match status" value="1"/>
</dbReference>
<evidence type="ECO:0000256" key="4">
    <source>
        <dbReference type="HAMAP-Rule" id="MF_01185"/>
    </source>
</evidence>
<comment type="function">
    <text evidence="4">Acts as an anti-CsrA protein, binds CsrA and prevents it from repressing translation of its target genes, one of which is flagellin. Binds to flagellin and participates in the assembly of the flagellum.</text>
</comment>
<evidence type="ECO:0000313" key="5">
    <source>
        <dbReference type="EMBL" id="MFD2170104.1"/>
    </source>
</evidence>
<dbReference type="HAMAP" id="MF_01185">
    <property type="entry name" value="FliW"/>
    <property type="match status" value="1"/>
</dbReference>
<evidence type="ECO:0000256" key="3">
    <source>
        <dbReference type="ARBA" id="ARBA00022845"/>
    </source>
</evidence>
<name>A0ABW4ZWR6_9BACL</name>
<accession>A0ABW4ZWR6</accession>
<dbReference type="PANTHER" id="PTHR39190:SF1">
    <property type="entry name" value="FLAGELLAR ASSEMBLY FACTOR FLIW"/>
    <property type="match status" value="1"/>
</dbReference>
<dbReference type="Proteomes" id="UP001597343">
    <property type="component" value="Unassembled WGS sequence"/>
</dbReference>
<protein>
    <recommendedName>
        <fullName evidence="4">Flagellar assembly factor FliW</fullName>
    </recommendedName>
</protein>
<evidence type="ECO:0000256" key="1">
    <source>
        <dbReference type="ARBA" id="ARBA00022490"/>
    </source>
</evidence>
<dbReference type="SUPFAM" id="SSF141457">
    <property type="entry name" value="BH3618-like"/>
    <property type="match status" value="1"/>
</dbReference>
<comment type="subcellular location">
    <subcellularLocation>
        <location evidence="4">Cytoplasm</location>
    </subcellularLocation>
</comment>
<proteinExistence type="inferred from homology"/>
<dbReference type="InterPro" id="IPR024046">
    <property type="entry name" value="Flagellar_assmbl_FliW_dom_sf"/>
</dbReference>
<evidence type="ECO:0000256" key="2">
    <source>
        <dbReference type="ARBA" id="ARBA00022795"/>
    </source>
</evidence>
<dbReference type="RefSeq" id="WP_386045772.1">
    <property type="nucleotide sequence ID" value="NZ_JBHUIO010000005.1"/>
</dbReference>
<comment type="similarity">
    <text evidence="4">Belongs to the FliW family.</text>
</comment>
<comment type="subunit">
    <text evidence="4">Interacts with translational regulator CsrA and flagellin(s).</text>
</comment>
<comment type="caution">
    <text evidence="5">The sequence shown here is derived from an EMBL/GenBank/DDBJ whole genome shotgun (WGS) entry which is preliminary data.</text>
</comment>
<keyword evidence="3 4" id="KW-0810">Translation regulation</keyword>
<dbReference type="Gene3D" id="2.30.290.10">
    <property type="entry name" value="BH3618-like"/>
    <property type="match status" value="1"/>
</dbReference>
<evidence type="ECO:0000313" key="6">
    <source>
        <dbReference type="Proteomes" id="UP001597343"/>
    </source>
</evidence>